<proteinExistence type="predicted"/>
<dbReference type="GO" id="GO:0005634">
    <property type="term" value="C:nucleus"/>
    <property type="evidence" value="ECO:0007669"/>
    <property type="project" value="UniProtKB-SubCell"/>
</dbReference>
<reference evidence="11" key="3">
    <citation type="submission" date="2015-04" db="UniProtKB">
        <authorList>
            <consortium name="EnsemblPlants"/>
        </authorList>
    </citation>
    <scope>IDENTIFICATION</scope>
</reference>
<keyword evidence="6" id="KW-0804">Transcription</keyword>
<evidence type="ECO:0000256" key="5">
    <source>
        <dbReference type="ARBA" id="ARBA00023015"/>
    </source>
</evidence>
<dbReference type="Proteomes" id="UP000032180">
    <property type="component" value="Chromosome 2"/>
</dbReference>
<dbReference type="PROSITE" id="PS00028">
    <property type="entry name" value="ZINC_FINGER_C2H2_1"/>
    <property type="match status" value="1"/>
</dbReference>
<dbReference type="Pfam" id="PF13912">
    <property type="entry name" value="zf-C2H2_6"/>
    <property type="match status" value="1"/>
</dbReference>
<evidence type="ECO:0000256" key="9">
    <source>
        <dbReference type="SAM" id="MobiDB-lite"/>
    </source>
</evidence>
<evidence type="ECO:0000313" key="11">
    <source>
        <dbReference type="EnsemblPlants" id="LPERR02G31100.1"/>
    </source>
</evidence>
<sequence length="194" mass="20229">MSRREAGSTSKVDDDVGGGGGDVEETRVAGAGEDDEDDDEAGTRQPYNCTFCRRGFPTAQALGGHMNVHRRDRVIGGRSATTPSSSSSTAAAATRRSVSYDTFVGLFSSGQTRPPASGSGCEEVTAAAGVRTPQELRLFGRDDGRREEGGGVRDRRDRYGWCSKDGGGDDGNGGGDQGEEELDLELRLGGSSGS</sequence>
<dbReference type="Gene3D" id="3.30.160.60">
    <property type="entry name" value="Classic Zinc Finger"/>
    <property type="match status" value="1"/>
</dbReference>
<reference evidence="11 12" key="1">
    <citation type="submission" date="2012-08" db="EMBL/GenBank/DDBJ databases">
        <title>Oryza genome evolution.</title>
        <authorList>
            <person name="Wing R.A."/>
        </authorList>
    </citation>
    <scope>NUCLEOTIDE SEQUENCE</scope>
</reference>
<dbReference type="Gramene" id="LPERR02G31100.1">
    <property type="protein sequence ID" value="LPERR02G31100.1"/>
    <property type="gene ID" value="LPERR02G31100"/>
</dbReference>
<accession>A0A0D9VMT5</accession>
<dbReference type="EnsemblPlants" id="LPERR02G31100.1">
    <property type="protein sequence ID" value="LPERR02G31100.1"/>
    <property type="gene ID" value="LPERR02G31100"/>
</dbReference>
<dbReference type="AlphaFoldDB" id="A0A0D9VMT5"/>
<evidence type="ECO:0000256" key="2">
    <source>
        <dbReference type="ARBA" id="ARBA00022723"/>
    </source>
</evidence>
<keyword evidence="3 8" id="KW-0863">Zinc-finger</keyword>
<evidence type="ECO:0000256" key="3">
    <source>
        <dbReference type="ARBA" id="ARBA00022771"/>
    </source>
</evidence>
<feature type="region of interest" description="Disordered" evidence="9">
    <location>
        <begin position="1"/>
        <end position="50"/>
    </location>
</feature>
<dbReference type="InterPro" id="IPR013087">
    <property type="entry name" value="Znf_C2H2_type"/>
</dbReference>
<dbReference type="PANTHER" id="PTHR45801">
    <property type="entry name" value="OS07G0101800 PROTEIN"/>
    <property type="match status" value="1"/>
</dbReference>
<dbReference type="InterPro" id="IPR052426">
    <property type="entry name" value="Plant_dev_regulator"/>
</dbReference>
<feature type="compositionally biased region" description="Basic and acidic residues" evidence="9">
    <location>
        <begin position="1"/>
        <end position="14"/>
    </location>
</feature>
<protein>
    <recommendedName>
        <fullName evidence="10">C2H2-type domain-containing protein</fullName>
    </recommendedName>
</protein>
<evidence type="ECO:0000256" key="6">
    <source>
        <dbReference type="ARBA" id="ARBA00023163"/>
    </source>
</evidence>
<evidence type="ECO:0000256" key="8">
    <source>
        <dbReference type="PROSITE-ProRule" id="PRU00042"/>
    </source>
</evidence>
<dbReference type="SUPFAM" id="SSF57667">
    <property type="entry name" value="beta-beta-alpha zinc fingers"/>
    <property type="match status" value="1"/>
</dbReference>
<evidence type="ECO:0000256" key="1">
    <source>
        <dbReference type="ARBA" id="ARBA00004123"/>
    </source>
</evidence>
<feature type="compositionally biased region" description="Basic and acidic residues" evidence="9">
    <location>
        <begin position="138"/>
        <end position="159"/>
    </location>
</feature>
<feature type="region of interest" description="Disordered" evidence="9">
    <location>
        <begin position="72"/>
        <end position="95"/>
    </location>
</feature>
<dbReference type="InterPro" id="IPR036236">
    <property type="entry name" value="Znf_C2H2_sf"/>
</dbReference>
<keyword evidence="12" id="KW-1185">Reference proteome</keyword>
<keyword evidence="2" id="KW-0479">Metal-binding</keyword>
<evidence type="ECO:0000259" key="10">
    <source>
        <dbReference type="PROSITE" id="PS50157"/>
    </source>
</evidence>
<dbReference type="PANTHER" id="PTHR45801:SF117">
    <property type="entry name" value="OS07G0417400 PROTEIN"/>
    <property type="match status" value="1"/>
</dbReference>
<evidence type="ECO:0000256" key="4">
    <source>
        <dbReference type="ARBA" id="ARBA00022833"/>
    </source>
</evidence>
<keyword evidence="7" id="KW-0539">Nucleus</keyword>
<feature type="compositionally biased region" description="Low complexity" evidence="9">
    <location>
        <begin position="78"/>
        <end position="95"/>
    </location>
</feature>
<keyword evidence="5" id="KW-0805">Transcription regulation</keyword>
<evidence type="ECO:0000256" key="7">
    <source>
        <dbReference type="ARBA" id="ARBA00023242"/>
    </source>
</evidence>
<dbReference type="eggNOG" id="ENOG502S8N0">
    <property type="taxonomic scope" value="Eukaryota"/>
</dbReference>
<feature type="region of interest" description="Disordered" evidence="9">
    <location>
        <begin position="110"/>
        <end position="194"/>
    </location>
</feature>
<reference evidence="12" key="2">
    <citation type="submission" date="2013-12" db="EMBL/GenBank/DDBJ databases">
        <authorList>
            <person name="Yu Y."/>
            <person name="Lee S."/>
            <person name="de Baynast K."/>
            <person name="Wissotski M."/>
            <person name="Liu L."/>
            <person name="Talag J."/>
            <person name="Goicoechea J."/>
            <person name="Angelova A."/>
            <person name="Jetty R."/>
            <person name="Kudrna D."/>
            <person name="Golser W."/>
            <person name="Rivera L."/>
            <person name="Zhang J."/>
            <person name="Wing R."/>
        </authorList>
    </citation>
    <scope>NUCLEOTIDE SEQUENCE</scope>
</reference>
<comment type="subcellular location">
    <subcellularLocation>
        <location evidence="1">Nucleus</location>
    </subcellularLocation>
</comment>
<feature type="domain" description="C2H2-type" evidence="10">
    <location>
        <begin position="47"/>
        <end position="74"/>
    </location>
</feature>
<dbReference type="GO" id="GO:0008270">
    <property type="term" value="F:zinc ion binding"/>
    <property type="evidence" value="ECO:0007669"/>
    <property type="project" value="UniProtKB-KW"/>
</dbReference>
<dbReference type="HOGENOM" id="CLU_1386281_0_0_1"/>
<evidence type="ECO:0000313" key="12">
    <source>
        <dbReference type="Proteomes" id="UP000032180"/>
    </source>
</evidence>
<dbReference type="PROSITE" id="PS50157">
    <property type="entry name" value="ZINC_FINGER_C2H2_2"/>
    <property type="match status" value="1"/>
</dbReference>
<name>A0A0D9VMT5_9ORYZ</name>
<organism evidence="11 12">
    <name type="scientific">Leersia perrieri</name>
    <dbReference type="NCBI Taxonomy" id="77586"/>
    <lineage>
        <taxon>Eukaryota</taxon>
        <taxon>Viridiplantae</taxon>
        <taxon>Streptophyta</taxon>
        <taxon>Embryophyta</taxon>
        <taxon>Tracheophyta</taxon>
        <taxon>Spermatophyta</taxon>
        <taxon>Magnoliopsida</taxon>
        <taxon>Liliopsida</taxon>
        <taxon>Poales</taxon>
        <taxon>Poaceae</taxon>
        <taxon>BOP clade</taxon>
        <taxon>Oryzoideae</taxon>
        <taxon>Oryzeae</taxon>
        <taxon>Oryzinae</taxon>
        <taxon>Leersia</taxon>
    </lineage>
</organism>
<keyword evidence="4" id="KW-0862">Zinc</keyword>